<feature type="domain" description="Pseudouridine synthase RsuA/RluA-like" evidence="2">
    <location>
        <begin position="918"/>
        <end position="968"/>
    </location>
</feature>
<evidence type="ECO:0000313" key="4">
    <source>
        <dbReference type="Proteomes" id="UP000063063"/>
    </source>
</evidence>
<dbReference type="InterPro" id="IPR006145">
    <property type="entry name" value="PsdUridine_synth_RsuA/RluA"/>
</dbReference>
<proteinExistence type="predicted"/>
<dbReference type="Proteomes" id="UP000063063">
    <property type="component" value="Chromosome 15"/>
</dbReference>
<dbReference type="eggNOG" id="KOG1919">
    <property type="taxonomic scope" value="Eukaryota"/>
</dbReference>
<dbReference type="InterPro" id="IPR020103">
    <property type="entry name" value="PsdUridine_synth_cat_dom_sf"/>
</dbReference>
<dbReference type="GO" id="GO:0000455">
    <property type="term" value="P:enzyme-directed rRNA pseudouridine synthesis"/>
    <property type="evidence" value="ECO:0007669"/>
    <property type="project" value="TreeGrafter"/>
</dbReference>
<dbReference type="RefSeq" id="XP_010697416.1">
    <property type="nucleotide sequence ID" value="XM_010699114.1"/>
</dbReference>
<protein>
    <recommendedName>
        <fullName evidence="2">Pseudouridine synthase RsuA/RluA-like domain-containing protein</fullName>
    </recommendedName>
</protein>
<feature type="region of interest" description="Disordered" evidence="1">
    <location>
        <begin position="840"/>
        <end position="868"/>
    </location>
</feature>
<reference evidence="3 4" key="1">
    <citation type="journal article" date="2015" name="Sci. Rep.">
        <title>The genome of Leishmania panamensis: insights into genomics of the L. (Viannia) subgenus.</title>
        <authorList>
            <person name="Llanes A."/>
            <person name="Restrepo C.M."/>
            <person name="Vecchio G.D."/>
            <person name="Anguizola F.J."/>
            <person name="Lleonart R."/>
        </authorList>
    </citation>
    <scope>NUCLEOTIDE SEQUENCE [LARGE SCALE GENOMIC DNA]</scope>
    <source>
        <strain evidence="3 4">MHOM/PA/94/PSC-1</strain>
    </source>
</reference>
<dbReference type="PANTHER" id="PTHR21600:SF77">
    <property type="entry name" value="PSEUDOURIDYLATE SYNTHASE PROTEIN, PUTATIVE-RELATED"/>
    <property type="match status" value="1"/>
</dbReference>
<dbReference type="PROSITE" id="PS01129">
    <property type="entry name" value="PSI_RLU"/>
    <property type="match status" value="1"/>
</dbReference>
<feature type="region of interest" description="Disordered" evidence="1">
    <location>
        <begin position="589"/>
        <end position="653"/>
    </location>
</feature>
<dbReference type="AlphaFoldDB" id="A0A088RLG9"/>
<dbReference type="Gene3D" id="3.30.2350.10">
    <property type="entry name" value="Pseudouridine synthase"/>
    <property type="match status" value="2"/>
</dbReference>
<keyword evidence="4" id="KW-1185">Reference proteome</keyword>
<dbReference type="VEuPathDB" id="TriTrypDB:LPMP_150400"/>
<name>A0A088RLG9_LEIPA</name>
<dbReference type="SUPFAM" id="SSF55120">
    <property type="entry name" value="Pseudouridine synthase"/>
    <property type="match status" value="1"/>
</dbReference>
<feature type="region of interest" description="Disordered" evidence="1">
    <location>
        <begin position="1"/>
        <end position="47"/>
    </location>
</feature>
<dbReference type="EMBL" id="CP009384">
    <property type="protein sequence ID" value="AIN96763.1"/>
    <property type="molecule type" value="Genomic_DNA"/>
</dbReference>
<evidence type="ECO:0000313" key="3">
    <source>
        <dbReference type="EMBL" id="AIN96763.1"/>
    </source>
</evidence>
<feature type="compositionally biased region" description="Basic and acidic residues" evidence="1">
    <location>
        <begin position="589"/>
        <end position="607"/>
    </location>
</feature>
<feature type="region of interest" description="Disordered" evidence="1">
    <location>
        <begin position="698"/>
        <end position="721"/>
    </location>
</feature>
<dbReference type="GO" id="GO:0003723">
    <property type="term" value="F:RNA binding"/>
    <property type="evidence" value="ECO:0007669"/>
    <property type="project" value="InterPro"/>
</dbReference>
<organism evidence="3 4">
    <name type="scientific">Leishmania panamensis</name>
    <dbReference type="NCBI Taxonomy" id="5679"/>
    <lineage>
        <taxon>Eukaryota</taxon>
        <taxon>Discoba</taxon>
        <taxon>Euglenozoa</taxon>
        <taxon>Kinetoplastea</taxon>
        <taxon>Metakinetoplastina</taxon>
        <taxon>Trypanosomatida</taxon>
        <taxon>Trypanosomatidae</taxon>
        <taxon>Leishmaniinae</taxon>
        <taxon>Leishmania</taxon>
        <taxon>Leishmania guyanensis species complex</taxon>
    </lineage>
</organism>
<dbReference type="InterPro" id="IPR006224">
    <property type="entry name" value="PsdUridine_synth_RluA-like_CS"/>
</dbReference>
<dbReference type="GO" id="GO:0009982">
    <property type="term" value="F:pseudouridine synthase activity"/>
    <property type="evidence" value="ECO:0007669"/>
    <property type="project" value="InterPro"/>
</dbReference>
<sequence length="1095" mass="117789">MRRVRRAQSLSRNASASHADTQRHRCTHGRRAPSLPPSTPQRHPLQLHHGTLPLPFNCVSPPNLLPHCSHLPRYLHTWQPLMVAPSTTAVEPGDRYLTREPCCRQCCHGSSGALLAPPSRSLKHSAVTGGDTEITFPSAAAVDSDAPWIAVRPYSYLFRAPVKGRWLGHGLLELFLKEFAFVPFDAAAAEKVPLLSERGIIPASTTTGTIRSAVVPLLLQQQAASSSLHVSGSATLDRRFTLPAYIEELCEGVLWLRDREVECRAAGRRYQRALIDVVARAQGIHSSTGCTDGGIAKRDHSGMIEAQPHPLPKQMMAPVQATPSTALLCTIPSSEVSTASSDWPAWCRTVLWLTELPSEAEVDALLPHMLSAASTSLSRDSAVAQGSAGAHSASAATVSGTPLPLLLLQQRDLVCHRVWRCEGRMFAHPPLEILRCDVAAALSAVPPEVHARTPVPAAKTLAMLVVSKPPGLPVHPAGRYRKNSVTSILEDVLGGGGDGDARRFYRIEEHHTSATTGSALPHPPYASVVHKTGGFELIRVWLRRPPSSADASAPVLCGPSSLSTLVDEIGVSAEDWAVLKALFMRERDATTQEGRARNPKEDRHASPHGDITIAAETAQPLKRSREAEDGDDSPLSVGNSHCASTEKMTRARSGDAAVAVPSSYTMKAHVVHRLDAATSGVLLFGLNSCTARRTAAAISSKEELDSSDDENSADGDNVANRDDVREVGAGLETLPLSLPAPTSRKVYCARVHGRVDLESIARQQHHCVLRSTSLLTQSTSDEHGAPDVAVAGVGTSGATHHTVAELLVCRPIGCLDHHSSLYWSPDVAITDAWQQRQADAKRLQQQQAPELRNGSLSGGRSKAVRTQEDVAAKNERMRLLTRGGRRDSVGAVTLSLPPVRNGPATLLAHKASAVLSDTSRRVQQYLETLRSAKTALQVMRYDAATDQTVVKCTLGTGRTHQLRVHLASLGHPIVRDRKYIALEAHMRALAKSGEEGTPRGSKAAAVAPRTPLASEALLTRFYESTASTDRAEVNGSDAAAAAVEGRWQPEAVAESRSWSGCICPEAIDLHAWHYTLAYEDGELLSVEVPLPMWAQ</sequence>
<evidence type="ECO:0000259" key="2">
    <source>
        <dbReference type="Pfam" id="PF00849"/>
    </source>
</evidence>
<dbReference type="VEuPathDB" id="TriTrypDB:LPAL13_150009100"/>
<feature type="compositionally biased region" description="Polar residues" evidence="1">
    <location>
        <begin position="8"/>
        <end position="19"/>
    </location>
</feature>
<evidence type="ECO:0000256" key="1">
    <source>
        <dbReference type="SAM" id="MobiDB-lite"/>
    </source>
</evidence>
<dbReference type="InterPro" id="IPR050188">
    <property type="entry name" value="RluA_PseudoU_synthase"/>
</dbReference>
<dbReference type="Pfam" id="PF00849">
    <property type="entry name" value="PseudoU_synth_2"/>
    <property type="match status" value="1"/>
</dbReference>
<dbReference type="GeneID" id="22573456"/>
<dbReference type="OrthoDB" id="424794at2759"/>
<gene>
    <name evidence="3" type="ORF">LPMP_150400</name>
</gene>
<dbReference type="PANTHER" id="PTHR21600">
    <property type="entry name" value="MITOCHONDRIAL RNA PSEUDOURIDINE SYNTHASE"/>
    <property type="match status" value="1"/>
</dbReference>
<dbReference type="KEGG" id="lpan:LPMP_150400"/>
<accession>A0A088RLG9</accession>